<dbReference type="Pfam" id="PF00168">
    <property type="entry name" value="C2"/>
    <property type="match status" value="3"/>
</dbReference>
<dbReference type="InterPro" id="IPR047022">
    <property type="entry name" value="Rabphilin_Doc2_C2A"/>
</dbReference>
<keyword evidence="4" id="KW-0770">Synapse</keyword>
<evidence type="ECO:0000256" key="7">
    <source>
        <dbReference type="SAM" id="MobiDB-lite"/>
    </source>
</evidence>
<dbReference type="PANTHER" id="PTHR45729:SF6">
    <property type="entry name" value="RABPHILIN, ISOFORM A"/>
    <property type="match status" value="1"/>
</dbReference>
<organism evidence="11 12">
    <name type="scientific">Apis cerana cerana</name>
    <name type="common">Oriental honeybee</name>
    <dbReference type="NCBI Taxonomy" id="94128"/>
    <lineage>
        <taxon>Eukaryota</taxon>
        <taxon>Metazoa</taxon>
        <taxon>Ecdysozoa</taxon>
        <taxon>Arthropoda</taxon>
        <taxon>Hexapoda</taxon>
        <taxon>Insecta</taxon>
        <taxon>Pterygota</taxon>
        <taxon>Neoptera</taxon>
        <taxon>Endopterygota</taxon>
        <taxon>Hymenoptera</taxon>
        <taxon>Apocrita</taxon>
        <taxon>Aculeata</taxon>
        <taxon>Apoidea</taxon>
        <taxon>Anthophila</taxon>
        <taxon>Apidae</taxon>
        <taxon>Apis</taxon>
    </lineage>
</organism>
<dbReference type="GO" id="GO:0031267">
    <property type="term" value="F:small GTPase binding"/>
    <property type="evidence" value="ECO:0007669"/>
    <property type="project" value="InterPro"/>
</dbReference>
<dbReference type="GO" id="GO:0061669">
    <property type="term" value="P:spontaneous neurotransmitter secretion"/>
    <property type="evidence" value="ECO:0007669"/>
    <property type="project" value="TreeGrafter"/>
</dbReference>
<evidence type="ECO:0000313" key="12">
    <source>
        <dbReference type="Proteomes" id="UP000242457"/>
    </source>
</evidence>
<evidence type="ECO:0000313" key="11">
    <source>
        <dbReference type="EMBL" id="PBC30877.1"/>
    </source>
</evidence>
<dbReference type="GO" id="GO:0098793">
    <property type="term" value="C:presynapse"/>
    <property type="evidence" value="ECO:0007669"/>
    <property type="project" value="GOC"/>
</dbReference>
<dbReference type="PROSITE" id="PS50004">
    <property type="entry name" value="C2"/>
    <property type="match status" value="2"/>
</dbReference>
<dbReference type="InterPro" id="IPR013083">
    <property type="entry name" value="Znf_RING/FYVE/PHD"/>
</dbReference>
<dbReference type="InterPro" id="IPR017455">
    <property type="entry name" value="Znf_FYVE-rel"/>
</dbReference>
<keyword evidence="12" id="KW-1185">Reference proteome</keyword>
<dbReference type="GO" id="GO:0008270">
    <property type="term" value="F:zinc ion binding"/>
    <property type="evidence" value="ECO:0007669"/>
    <property type="project" value="UniProtKB-KW"/>
</dbReference>
<accession>A0A2A3EGM2</accession>
<evidence type="ECO:0000259" key="10">
    <source>
        <dbReference type="PROSITE" id="PS50916"/>
    </source>
</evidence>
<dbReference type="GO" id="GO:0017158">
    <property type="term" value="P:regulation of calcium ion-dependent exocytosis"/>
    <property type="evidence" value="ECO:0007669"/>
    <property type="project" value="TreeGrafter"/>
</dbReference>
<dbReference type="InterPro" id="IPR000008">
    <property type="entry name" value="C2_dom"/>
</dbReference>
<dbReference type="InterPro" id="IPR043566">
    <property type="entry name" value="Rabphilin/DOC2/Noc2"/>
</dbReference>
<dbReference type="SUPFAM" id="SSF57903">
    <property type="entry name" value="FYVE/PHD zinc finger"/>
    <property type="match status" value="1"/>
</dbReference>
<dbReference type="AlphaFoldDB" id="A0A2A3EGM2"/>
<evidence type="ECO:0000256" key="1">
    <source>
        <dbReference type="ARBA" id="ARBA00022723"/>
    </source>
</evidence>
<name>A0A2A3EGM2_APICC</name>
<dbReference type="Gene3D" id="3.30.40.10">
    <property type="entry name" value="Zinc/RING finger domain, C3HC4 (zinc finger)"/>
    <property type="match status" value="1"/>
</dbReference>
<feature type="domain" description="C2" evidence="8">
    <location>
        <begin position="481"/>
        <end position="607"/>
    </location>
</feature>
<evidence type="ECO:0000259" key="9">
    <source>
        <dbReference type="PROSITE" id="PS50178"/>
    </source>
</evidence>
<feature type="compositionally biased region" description="Polar residues" evidence="7">
    <location>
        <begin position="302"/>
        <end position="322"/>
    </location>
</feature>
<dbReference type="InterPro" id="IPR035892">
    <property type="entry name" value="C2_domain_sf"/>
</dbReference>
<evidence type="ECO:0000256" key="5">
    <source>
        <dbReference type="ARBA" id="ARBA00034103"/>
    </source>
</evidence>
<feature type="domain" description="C2" evidence="8">
    <location>
        <begin position="651"/>
        <end position="796"/>
    </location>
</feature>
<dbReference type="STRING" id="94128.A0A2A3EGM2"/>
<feature type="compositionally biased region" description="Low complexity" evidence="7">
    <location>
        <begin position="343"/>
        <end position="363"/>
    </location>
</feature>
<sequence>MDMTVKDISGGTRWVCPNDRHLSLRAKLQTGWSVKTASLDSKWGTFSNSYTSGTNRCAQSFVLSEEEQQTIIQVIQRAEALNLSEQERIGRLVEKLENMKRNVCIVTTTRLNEKKRCSSRCFNSTHCVCSCALCGEKFGAVLGASANLCKDCRRYICQKCGIELNSTFSNLSTTREKMQEKIIMQRIVRRSSSSQRQYLCRICAETREMWKKSGAWFIKGMPKYILPEKKERGWSRSIHKTSTWTIGGNKSFESTELQDSSSDEEATRRLALAQGQSNSFLNLQKNQDSSSKTHLTLLNSIQTNNNTSKSPGQRSNASSPLNNREEHSDQLNRSTLSIISQCSRLSPSPTSPRSRINRRTNSNEFQIEQHVSFEDEIIDEKSKKFDDINETGHKLEFNLCDQSKSSQVQSSRSNFTTVSTIPTTTITSTEQISEQSQIHEKYIDLKKNRSYLEQDSFSHHRSNNQTELIRQQIPDYETKQNYGTLEISLRYDPIIQCLQCKVERARGLQPMDIYDLADPFCKLNILPVNSIAITKRLRTKTIHKTRDPEFNETLNFYGTTETDIWNGKALHILILQDDPAGQDFLGEARFPLHELQPHQIKHYNVPLQDHYPVCIKKIVKNNICLHGIVKVILDQTMVDNEEAAWGVFSSGRGQIQVSLSYCTRRRALIVTIHRAINLLPMDSNGFSDPFVKLCLIENVTNNHRQRIFDYSIARITGKKLISKKITSRNAQNTTIKWKTLNPEWNEEFTFTARLTDLMKLTLYLTIWDKDFGKNNDYLGGLELSRNSKGARLRHWIDVIKFPDHRHQAWHNLIDTILPIE</sequence>
<feature type="domain" description="RabBD" evidence="10">
    <location>
        <begin position="57"/>
        <end position="220"/>
    </location>
</feature>
<dbReference type="InterPro" id="IPR011011">
    <property type="entry name" value="Znf_FYVE_PHD"/>
</dbReference>
<gene>
    <name evidence="11" type="ORF">APICC_02693</name>
</gene>
<proteinExistence type="predicted"/>
<keyword evidence="2 6" id="KW-0863">Zinc-finger</keyword>
<evidence type="ECO:0000256" key="2">
    <source>
        <dbReference type="ARBA" id="ARBA00022771"/>
    </source>
</evidence>
<dbReference type="InterPro" id="IPR041282">
    <property type="entry name" value="FYVE_2"/>
</dbReference>
<dbReference type="Proteomes" id="UP000242457">
    <property type="component" value="Unassembled WGS sequence"/>
</dbReference>
<evidence type="ECO:0000256" key="3">
    <source>
        <dbReference type="ARBA" id="ARBA00022833"/>
    </source>
</evidence>
<dbReference type="GO" id="GO:0006886">
    <property type="term" value="P:intracellular protein transport"/>
    <property type="evidence" value="ECO:0007669"/>
    <property type="project" value="InterPro"/>
</dbReference>
<keyword evidence="1" id="KW-0479">Metal-binding</keyword>
<dbReference type="GO" id="GO:0006887">
    <property type="term" value="P:exocytosis"/>
    <property type="evidence" value="ECO:0007669"/>
    <property type="project" value="TreeGrafter"/>
</dbReference>
<dbReference type="CDD" id="cd08384">
    <property type="entry name" value="C2B_Rabphilin_Doc2"/>
    <property type="match status" value="1"/>
</dbReference>
<dbReference type="SMART" id="SM00239">
    <property type="entry name" value="C2"/>
    <property type="match status" value="2"/>
</dbReference>
<dbReference type="Gene3D" id="2.60.40.150">
    <property type="entry name" value="C2 domain"/>
    <property type="match status" value="2"/>
</dbReference>
<evidence type="ECO:0000256" key="6">
    <source>
        <dbReference type="PROSITE-ProRule" id="PRU00091"/>
    </source>
</evidence>
<dbReference type="PANTHER" id="PTHR45729">
    <property type="entry name" value="RABPHILIN, ISOFORM A"/>
    <property type="match status" value="1"/>
</dbReference>
<feature type="region of interest" description="Disordered" evidence="7">
    <location>
        <begin position="302"/>
        <end position="363"/>
    </location>
</feature>
<feature type="domain" description="FYVE-type" evidence="9">
    <location>
        <begin position="131"/>
        <end position="208"/>
    </location>
</feature>
<reference evidence="11 12" key="1">
    <citation type="submission" date="2014-07" db="EMBL/GenBank/DDBJ databases">
        <title>Genomic and transcriptomic analysis on Apis cerana provide comprehensive insights into honey bee biology.</title>
        <authorList>
            <person name="Diao Q."/>
            <person name="Sun L."/>
            <person name="Zheng H."/>
            <person name="Zheng H."/>
            <person name="Xu S."/>
            <person name="Wang S."/>
            <person name="Zeng Z."/>
            <person name="Hu F."/>
            <person name="Su S."/>
            <person name="Wu J."/>
        </authorList>
    </citation>
    <scope>NUCLEOTIDE SEQUENCE [LARGE SCALE GENOMIC DNA]</scope>
    <source>
        <tissue evidence="11">Pupae without intestine</tissue>
    </source>
</reference>
<dbReference type="CDD" id="cd04035">
    <property type="entry name" value="C2A_Rabphilin_Doc2"/>
    <property type="match status" value="1"/>
</dbReference>
<dbReference type="PROSITE" id="PS50916">
    <property type="entry name" value="RABBD"/>
    <property type="match status" value="1"/>
</dbReference>
<dbReference type="EMBL" id="KZ288254">
    <property type="protein sequence ID" value="PBC30877.1"/>
    <property type="molecule type" value="Genomic_DNA"/>
</dbReference>
<dbReference type="Pfam" id="PF02318">
    <property type="entry name" value="FYVE_2"/>
    <property type="match status" value="1"/>
</dbReference>
<keyword evidence="3" id="KW-0862">Zinc</keyword>
<evidence type="ECO:0000256" key="4">
    <source>
        <dbReference type="ARBA" id="ARBA00023018"/>
    </source>
</evidence>
<protein>
    <submittedName>
        <fullName evidence="11">Rabphilin-3A</fullName>
    </submittedName>
</protein>
<evidence type="ECO:0000259" key="8">
    <source>
        <dbReference type="PROSITE" id="PS50004"/>
    </source>
</evidence>
<dbReference type="SUPFAM" id="SSF49562">
    <property type="entry name" value="C2 domain (Calcium/lipid-binding domain, CaLB)"/>
    <property type="match status" value="2"/>
</dbReference>
<dbReference type="OrthoDB" id="270970at2759"/>
<comment type="subcellular location">
    <subcellularLocation>
        <location evidence="5">Synapse</location>
    </subcellularLocation>
</comment>
<dbReference type="InterPro" id="IPR010911">
    <property type="entry name" value="Rab_BD"/>
</dbReference>
<dbReference type="PROSITE" id="PS50178">
    <property type="entry name" value="ZF_FYVE"/>
    <property type="match status" value="1"/>
</dbReference>
<feature type="compositionally biased region" description="Polar residues" evidence="7">
    <location>
        <begin position="331"/>
        <end position="342"/>
    </location>
</feature>